<keyword evidence="5" id="KW-0732">Signal</keyword>
<evidence type="ECO:0000256" key="4">
    <source>
        <dbReference type="ARBA" id="ARBA00022723"/>
    </source>
</evidence>
<feature type="binding site" description="covalent" evidence="9">
    <location>
        <position position="61"/>
    </location>
    <ligand>
        <name>heme c</name>
        <dbReference type="ChEBI" id="CHEBI:61717"/>
        <label>1</label>
    </ligand>
</feature>
<dbReference type="HOGENOM" id="CLU_028594_0_1_6"/>
<evidence type="ECO:0000256" key="9">
    <source>
        <dbReference type="PIRSR" id="PIRSR000018-50"/>
    </source>
</evidence>
<dbReference type="PIRSF" id="PIRSF000018">
    <property type="entry name" value="Mb_ADH_cyt_c"/>
    <property type="match status" value="1"/>
</dbReference>
<dbReference type="Gene3D" id="1.10.760.10">
    <property type="entry name" value="Cytochrome c-like domain"/>
    <property type="match status" value="3"/>
</dbReference>
<keyword evidence="6" id="KW-0677">Repeat</keyword>
<dbReference type="InterPro" id="IPR009056">
    <property type="entry name" value="Cyt_c-like_dom"/>
</dbReference>
<dbReference type="GO" id="GO:0005886">
    <property type="term" value="C:plasma membrane"/>
    <property type="evidence" value="ECO:0007669"/>
    <property type="project" value="UniProtKB-SubCell"/>
</dbReference>
<feature type="binding site" description="axial binding residue" evidence="10">
    <location>
        <position position="335"/>
    </location>
    <ligand>
        <name>heme c</name>
        <dbReference type="ChEBI" id="CHEBI:61717"/>
        <label>3</label>
    </ligand>
    <ligandPart>
        <name>Fe</name>
        <dbReference type="ChEBI" id="CHEBI:18248"/>
    </ligandPart>
</feature>
<feature type="domain" description="Cytochrome c" evidence="11">
    <location>
        <begin position="189"/>
        <end position="305"/>
    </location>
</feature>
<keyword evidence="4 10" id="KW-0479">Metal-binding</keyword>
<dbReference type="PANTHER" id="PTHR35008:SF8">
    <property type="entry name" value="ALCOHOL DEHYDROGENASE CYTOCHROME C SUBUNIT"/>
    <property type="match status" value="1"/>
</dbReference>
<evidence type="ECO:0000313" key="12">
    <source>
        <dbReference type="EMBL" id="EAQ97793.1"/>
    </source>
</evidence>
<evidence type="ECO:0000313" key="13">
    <source>
        <dbReference type="Proteomes" id="UP000019205"/>
    </source>
</evidence>
<feature type="binding site" description="covalent" evidence="9">
    <location>
        <position position="331"/>
    </location>
    <ligand>
        <name>heme c</name>
        <dbReference type="ChEBI" id="CHEBI:61717"/>
        <label>3</label>
    </ligand>
</feature>
<accession>A4A7Z8</accession>
<feature type="binding site" description="covalent" evidence="9">
    <location>
        <position position="334"/>
    </location>
    <ligand>
        <name>heme c</name>
        <dbReference type="ChEBI" id="CHEBI:61717"/>
        <label>3</label>
    </ligand>
</feature>
<gene>
    <name evidence="12" type="ORF">KT71_14524</name>
</gene>
<evidence type="ECO:0000256" key="6">
    <source>
        <dbReference type="ARBA" id="ARBA00022737"/>
    </source>
</evidence>
<evidence type="ECO:0000256" key="8">
    <source>
        <dbReference type="ARBA" id="ARBA00023136"/>
    </source>
</evidence>
<dbReference type="RefSeq" id="WP_008295342.1">
    <property type="nucleotide sequence ID" value="NZ_CM002299.1"/>
</dbReference>
<feature type="domain" description="Cytochrome c" evidence="11">
    <location>
        <begin position="44"/>
        <end position="147"/>
    </location>
</feature>
<comment type="cofactor">
    <cofactor evidence="9">
        <name>heme c</name>
        <dbReference type="ChEBI" id="CHEBI:61717"/>
    </cofactor>
    <text evidence="9">Binds 3 heme c groups covalently per subunit.</text>
</comment>
<proteinExistence type="predicted"/>
<sequence length="428" mass="46867">MSFLRAFAFFALTALLVTVVLVLKPGARETGSGPLAAETMSEAELVERGAYLALAGNCASCHTAAGGEYMAGGLAFETPFGTIYSTNITPDEATGIGAWSDWDLLNSMRHGMRANGDHLYPVFPYTAFTQVSNDDAAALYAYLQSIPAVARENTVNEVSFPFNQRPLMAIWKLLFFTPGAYEVDEGKSDEWNRGAYLVEALAHCSACHTPRNILGAEKASAHMAGGEYFDRVMPDVYKPWSAPNLTASSRGLGAWTTEDLSAYLQTARNDFLESFGPMNEVILHSTRHLTAEDVNAMAVYLKSLPGVEPSPVSEPDTVVMGRGRTIYNLHCGTCHLPTGEGDPEMAPRLNRGSLVVQAENPASMINAILYSPEAPRADLPEKWREPMEEFQYILDDEELAAVATFIRHSWDNRAGPVTPEQVARQRWE</sequence>
<feature type="binding site" description="covalent" evidence="9">
    <location>
        <position position="207"/>
    </location>
    <ligand>
        <name>heme c</name>
        <dbReference type="ChEBI" id="CHEBI:61717"/>
        <label>2</label>
    </ligand>
</feature>
<keyword evidence="2" id="KW-1003">Cell membrane</keyword>
<dbReference type="Pfam" id="PF00034">
    <property type="entry name" value="Cytochrom_C"/>
    <property type="match status" value="2"/>
</dbReference>
<evidence type="ECO:0000256" key="1">
    <source>
        <dbReference type="ARBA" id="ARBA00004236"/>
    </source>
</evidence>
<dbReference type="GO" id="GO:0009055">
    <property type="term" value="F:electron transfer activity"/>
    <property type="evidence" value="ECO:0007669"/>
    <property type="project" value="InterPro"/>
</dbReference>
<keyword evidence="8" id="KW-0472">Membrane</keyword>
<dbReference type="GO" id="GO:0020037">
    <property type="term" value="F:heme binding"/>
    <property type="evidence" value="ECO:0007669"/>
    <property type="project" value="InterPro"/>
</dbReference>
<evidence type="ECO:0000256" key="10">
    <source>
        <dbReference type="PIRSR" id="PIRSR000018-51"/>
    </source>
</evidence>
<dbReference type="OrthoDB" id="9811281at2"/>
<dbReference type="InterPro" id="IPR036909">
    <property type="entry name" value="Cyt_c-like_dom_sf"/>
</dbReference>
<dbReference type="GO" id="GO:0016614">
    <property type="term" value="F:oxidoreductase activity, acting on CH-OH group of donors"/>
    <property type="evidence" value="ECO:0007669"/>
    <property type="project" value="InterPro"/>
</dbReference>
<evidence type="ECO:0000256" key="7">
    <source>
        <dbReference type="ARBA" id="ARBA00023004"/>
    </source>
</evidence>
<feature type="binding site" description="covalent" evidence="9">
    <location>
        <position position="58"/>
    </location>
    <ligand>
        <name>heme c</name>
        <dbReference type="ChEBI" id="CHEBI:61717"/>
        <label>1</label>
    </ligand>
</feature>
<feature type="binding site" description="axial binding residue" evidence="10">
    <location>
        <position position="62"/>
    </location>
    <ligand>
        <name>heme c</name>
        <dbReference type="ChEBI" id="CHEBI:61717"/>
        <label>1</label>
    </ligand>
    <ligandPart>
        <name>Fe</name>
        <dbReference type="ChEBI" id="CHEBI:18248"/>
    </ligandPart>
</feature>
<dbReference type="AlphaFoldDB" id="A4A7Z8"/>
<dbReference type="SUPFAM" id="SSF46626">
    <property type="entry name" value="Cytochrome c"/>
    <property type="match status" value="3"/>
</dbReference>
<keyword evidence="13" id="KW-1185">Reference proteome</keyword>
<dbReference type="InterPro" id="IPR014353">
    <property type="entry name" value="Membr-bd_ADH_cyt_c"/>
</dbReference>
<reference evidence="12 13" key="1">
    <citation type="journal article" date="2007" name="Proc. Natl. Acad. Sci. U.S.A.">
        <title>Characterization of a marine gammaproteobacterium capable of aerobic anoxygenic photosynthesis.</title>
        <authorList>
            <person name="Fuchs B.M."/>
            <person name="Spring S."/>
            <person name="Teeling H."/>
            <person name="Quast C."/>
            <person name="Wulf J."/>
            <person name="Schattenhofer M."/>
            <person name="Yan S."/>
            <person name="Ferriera S."/>
            <person name="Johnson J."/>
            <person name="Glockner F.O."/>
            <person name="Amann R."/>
        </authorList>
    </citation>
    <scope>NUCLEOTIDE SEQUENCE [LARGE SCALE GENOMIC DNA]</scope>
    <source>
        <strain evidence="12">KT71</strain>
    </source>
</reference>
<keyword evidence="7 10" id="KW-0408">Iron</keyword>
<dbReference type="Proteomes" id="UP000019205">
    <property type="component" value="Chromosome"/>
</dbReference>
<evidence type="ECO:0000259" key="11">
    <source>
        <dbReference type="PROSITE" id="PS51007"/>
    </source>
</evidence>
<evidence type="ECO:0000256" key="2">
    <source>
        <dbReference type="ARBA" id="ARBA00022475"/>
    </source>
</evidence>
<dbReference type="EMBL" id="AAOA02000001">
    <property type="protein sequence ID" value="EAQ97793.1"/>
    <property type="molecule type" value="Genomic_DNA"/>
</dbReference>
<name>A4A7Z8_9GAMM</name>
<feature type="binding site" description="covalent" evidence="9">
    <location>
        <position position="204"/>
    </location>
    <ligand>
        <name>heme c</name>
        <dbReference type="ChEBI" id="CHEBI:61717"/>
        <label>2</label>
    </ligand>
</feature>
<organism evidence="12 13">
    <name type="scientific">Congregibacter litoralis KT71</name>
    <dbReference type="NCBI Taxonomy" id="314285"/>
    <lineage>
        <taxon>Bacteria</taxon>
        <taxon>Pseudomonadati</taxon>
        <taxon>Pseudomonadota</taxon>
        <taxon>Gammaproteobacteria</taxon>
        <taxon>Cellvibrionales</taxon>
        <taxon>Halieaceae</taxon>
        <taxon>Congregibacter</taxon>
    </lineage>
</organism>
<feature type="domain" description="Cytochrome c" evidence="11">
    <location>
        <begin position="318"/>
        <end position="410"/>
    </location>
</feature>
<dbReference type="STRING" id="314285.KT71_14524"/>
<dbReference type="eggNOG" id="COG2010">
    <property type="taxonomic scope" value="Bacteria"/>
</dbReference>
<evidence type="ECO:0000256" key="3">
    <source>
        <dbReference type="ARBA" id="ARBA00022617"/>
    </source>
</evidence>
<protein>
    <submittedName>
        <fullName evidence="12">Cytochrome c, mono-and diheme variant</fullName>
    </submittedName>
</protein>
<dbReference type="PANTHER" id="PTHR35008">
    <property type="entry name" value="BLL4482 PROTEIN-RELATED"/>
    <property type="match status" value="1"/>
</dbReference>
<feature type="binding site" description="axial binding residue" evidence="10">
    <location>
        <position position="208"/>
    </location>
    <ligand>
        <name>heme c</name>
        <dbReference type="ChEBI" id="CHEBI:61717"/>
        <label>2</label>
    </ligand>
    <ligandPart>
        <name>Fe</name>
        <dbReference type="ChEBI" id="CHEBI:18248"/>
    </ligandPart>
</feature>
<dbReference type="GO" id="GO:0005506">
    <property type="term" value="F:iron ion binding"/>
    <property type="evidence" value="ECO:0007669"/>
    <property type="project" value="InterPro"/>
</dbReference>
<dbReference type="InterPro" id="IPR051459">
    <property type="entry name" value="Cytochrome_c-type_DH"/>
</dbReference>
<dbReference type="PROSITE" id="PS51007">
    <property type="entry name" value="CYTC"/>
    <property type="match status" value="3"/>
</dbReference>
<evidence type="ECO:0000256" key="5">
    <source>
        <dbReference type="ARBA" id="ARBA00022729"/>
    </source>
</evidence>
<comment type="subcellular location">
    <subcellularLocation>
        <location evidence="1">Cell membrane</location>
    </subcellularLocation>
</comment>
<reference evidence="12 13" key="2">
    <citation type="journal article" date="2009" name="PLoS ONE">
        <title>The photosynthetic apparatus and its regulation in the aerobic gammaproteobacterium Congregibacter litoralis gen. nov., sp. nov.</title>
        <authorList>
            <person name="Spring S."/>
            <person name="Lunsdorf H."/>
            <person name="Fuchs B.M."/>
            <person name="Tindall B.J."/>
        </authorList>
    </citation>
    <scope>NUCLEOTIDE SEQUENCE [LARGE SCALE GENOMIC DNA]</scope>
    <source>
        <strain evidence="12">KT71</strain>
    </source>
</reference>
<comment type="caution">
    <text evidence="12">The sequence shown here is derived from an EMBL/GenBank/DDBJ whole genome shotgun (WGS) entry which is preliminary data.</text>
</comment>
<keyword evidence="3 9" id="KW-0349">Heme</keyword>